<dbReference type="Pfam" id="PF06999">
    <property type="entry name" value="Suc_Fer-like"/>
    <property type="match status" value="1"/>
</dbReference>
<dbReference type="SUPFAM" id="SSF52833">
    <property type="entry name" value="Thioredoxin-like"/>
    <property type="match status" value="1"/>
</dbReference>
<evidence type="ECO:0000256" key="1">
    <source>
        <dbReference type="ARBA" id="ARBA00038208"/>
    </source>
</evidence>
<dbReference type="Proteomes" id="UP000054821">
    <property type="component" value="Unassembled WGS sequence"/>
</dbReference>
<gene>
    <name evidence="3" type="ORF">TGAM01_v204428</name>
</gene>
<evidence type="ECO:0000313" key="4">
    <source>
        <dbReference type="Proteomes" id="UP000054821"/>
    </source>
</evidence>
<evidence type="ECO:0000256" key="2">
    <source>
        <dbReference type="ARBA" id="ARBA00040895"/>
    </source>
</evidence>
<reference evidence="3 4" key="1">
    <citation type="journal article" date="2016" name="Genome Announc.">
        <title>Draft Whole-Genome Sequence of Trichoderma gamsii T6085, a Promising Biocontrol Agent of Fusarium Head Blight on Wheat.</title>
        <authorList>
            <person name="Baroncelli R."/>
            <person name="Zapparata A."/>
            <person name="Piaggeschi G."/>
            <person name="Sarrocco S."/>
            <person name="Vannacci G."/>
        </authorList>
    </citation>
    <scope>NUCLEOTIDE SEQUENCE [LARGE SCALE GENOMIC DNA]</scope>
    <source>
        <strain evidence="3 4">T6085</strain>
    </source>
</reference>
<dbReference type="Gene3D" id="3.40.30.10">
    <property type="entry name" value="Glutaredoxin"/>
    <property type="match status" value="1"/>
</dbReference>
<comment type="caution">
    <text evidence="3">The sequence shown here is derived from an EMBL/GenBank/DDBJ whole genome shotgun (WGS) entry which is preliminary data.</text>
</comment>
<dbReference type="AlphaFoldDB" id="A0A2P4ZRL0"/>
<sequence length="387" mass="42427">MPLLVSMSLRIPLHRPLKLLPSSLHQLQIQSQVYSVWISRTNNRLVPAAIIASRRSIATRSARPPPFPVVPSCPSPTCGCADTPAMPDGLEIDHQNPLNGVMAGYAEHVVVCTDKDDWLSKIEDENSGDNLAADLKELFGRGGKYTDPFHHISVINSSFPSSVPPRKAIQSTSAYLLPSFKYVPFLPRVSFDSVKALAKGFLLPEKLHSAHDGLSPVHRDRLTRKEAFQGLLPGVQDVKDVLVLICGHGGRDLRCGTMGPVLRTEFEEKLEMEGFHVAKEAVQVGSLDGEEVKRIEGSSSPEKKVARVGLISHIGGHKFAGNVIIYVPPGFTNDKGEQHALAGCGVWYGRVEPKHVEGLVRETVMQGRVVEDKFRGGIDAQRRILRL</sequence>
<dbReference type="EMBL" id="JPDN02000012">
    <property type="protein sequence ID" value="PON26927.1"/>
    <property type="molecule type" value="Genomic_DNA"/>
</dbReference>
<keyword evidence="4" id="KW-1185">Reference proteome</keyword>
<dbReference type="STRING" id="398673.A0A2P4ZRL0"/>
<proteinExistence type="inferred from homology"/>
<name>A0A2P4ZRL0_9HYPO</name>
<accession>A0A2P4ZRL0</accession>
<dbReference type="RefSeq" id="XP_018656966.2">
    <property type="nucleotide sequence ID" value="XM_018809827.2"/>
</dbReference>
<evidence type="ECO:0000313" key="3">
    <source>
        <dbReference type="EMBL" id="PON26927.1"/>
    </source>
</evidence>
<dbReference type="PANTHER" id="PTHR31902:SF7">
    <property type="entry name" value="ALTERED INHERITANCE OF MITOCHONDRIA PROTEIN 32"/>
    <property type="match status" value="1"/>
</dbReference>
<protein>
    <recommendedName>
        <fullName evidence="2">Altered inheritance of mitochondria protein 32</fullName>
    </recommendedName>
</protein>
<dbReference type="InterPro" id="IPR009737">
    <property type="entry name" value="Aim32/Apd1-like"/>
</dbReference>
<comment type="similarity">
    <text evidence="1">Belongs to the AIM32 family.</text>
</comment>
<dbReference type="PANTHER" id="PTHR31902">
    <property type="entry name" value="ACTIN PATCHES DISTAL PROTEIN 1"/>
    <property type="match status" value="1"/>
</dbReference>
<dbReference type="InterPro" id="IPR036249">
    <property type="entry name" value="Thioredoxin-like_sf"/>
</dbReference>
<organism evidence="3 4">
    <name type="scientific">Trichoderma gamsii</name>
    <dbReference type="NCBI Taxonomy" id="398673"/>
    <lineage>
        <taxon>Eukaryota</taxon>
        <taxon>Fungi</taxon>
        <taxon>Dikarya</taxon>
        <taxon>Ascomycota</taxon>
        <taxon>Pezizomycotina</taxon>
        <taxon>Sordariomycetes</taxon>
        <taxon>Hypocreomycetidae</taxon>
        <taxon>Hypocreales</taxon>
        <taxon>Hypocreaceae</taxon>
        <taxon>Trichoderma</taxon>
    </lineage>
</organism>
<dbReference type="GeneID" id="29989910"/>
<dbReference type="CDD" id="cd03062">
    <property type="entry name" value="TRX_Fd_Sucrase"/>
    <property type="match status" value="1"/>
</dbReference>